<dbReference type="InterPro" id="IPR050491">
    <property type="entry name" value="AmpC-like"/>
</dbReference>
<dbReference type="PANTHER" id="PTHR46825:SF15">
    <property type="entry name" value="BETA-LACTAMASE-RELATED DOMAIN-CONTAINING PROTEIN"/>
    <property type="match status" value="1"/>
</dbReference>
<name>A0A1I6VRF4_9FLAO</name>
<dbReference type="Pfam" id="PF00144">
    <property type="entry name" value="Beta-lactamase"/>
    <property type="match status" value="1"/>
</dbReference>
<dbReference type="InterPro" id="IPR001466">
    <property type="entry name" value="Beta-lactam-related"/>
</dbReference>
<dbReference type="Gene3D" id="2.40.128.600">
    <property type="match status" value="1"/>
</dbReference>
<dbReference type="SUPFAM" id="SSF56601">
    <property type="entry name" value="beta-lactamase/transpeptidase-like"/>
    <property type="match status" value="1"/>
</dbReference>
<evidence type="ECO:0000313" key="4">
    <source>
        <dbReference type="Proteomes" id="UP000183209"/>
    </source>
</evidence>
<dbReference type="Pfam" id="PF11954">
    <property type="entry name" value="DUF3471"/>
    <property type="match status" value="1"/>
</dbReference>
<gene>
    <name evidence="3" type="ORF">SAMN04487906_3302</name>
</gene>
<dbReference type="Proteomes" id="UP000183209">
    <property type="component" value="Unassembled WGS sequence"/>
</dbReference>
<sequence>MIIKQKINIGRSVMKRSVPFLLVALTIVFINSVYAQGVTSEEVDSLVGRALATTPSVGIAVAIVKDGKNIHSKGYGFKSIDSNDPVDEHTMFAIASNSKAFTTAALSILVDEGKLKWEDQVIDYIPEFKMYNDYVTTNFTILDLLTHRSGLGLGAGDLMIFPDGADFTIKDVLSSFQYQQEVSAFRTKYDYDNLLYIVAGEVISRVSGMSWADYIQSRIFDPLGMKNSAPTASLLSKNENLALPHDSAGEPINTLSTYDGDLVAAAGGIYSSVDDLSKWMLMHLNNGKYGKALSQTLFSEQQQNQMWQPHTPLRFTTNPNPRTQQHFAAYGLGWFIGDKQGKIVISHTGGLPGMLSKTVLVPELNLGIVVLTNSWPGGNAYSSIPETILDSYLEIEKRDWIKKLADNAKNTGHESDSVTTRVWKVIAENKTSPIDIKNYTGTYRDPWFGEVAISLKEGKLWFTSLRSPKLNGPMFYYKGTTFAIKWEYREMHADAFATFNLNEDGKGISIQMKGISPNIDFSFDFHDLNLKRVEE</sequence>
<dbReference type="EMBL" id="FPAG01000012">
    <property type="protein sequence ID" value="SFT16288.1"/>
    <property type="molecule type" value="Genomic_DNA"/>
</dbReference>
<dbReference type="InterPro" id="IPR012338">
    <property type="entry name" value="Beta-lactam/transpept-like"/>
</dbReference>
<dbReference type="PANTHER" id="PTHR46825">
    <property type="entry name" value="D-ALANYL-D-ALANINE-CARBOXYPEPTIDASE/ENDOPEPTIDASE AMPH"/>
    <property type="match status" value="1"/>
</dbReference>
<feature type="domain" description="Peptidase S12 Pab87-related C-terminal" evidence="2">
    <location>
        <begin position="430"/>
        <end position="532"/>
    </location>
</feature>
<accession>A0A1I6VRF4</accession>
<evidence type="ECO:0000313" key="3">
    <source>
        <dbReference type="EMBL" id="SFT16288.1"/>
    </source>
</evidence>
<dbReference type="AlphaFoldDB" id="A0A1I6VRF4"/>
<feature type="domain" description="Beta-lactamase-related" evidence="1">
    <location>
        <begin position="44"/>
        <end position="378"/>
    </location>
</feature>
<evidence type="ECO:0000259" key="1">
    <source>
        <dbReference type="Pfam" id="PF00144"/>
    </source>
</evidence>
<proteinExistence type="predicted"/>
<dbReference type="Gene3D" id="3.40.710.10">
    <property type="entry name" value="DD-peptidase/beta-lactamase superfamily"/>
    <property type="match status" value="1"/>
</dbReference>
<organism evidence="3 4">
    <name type="scientific">Zhouia amylolytica</name>
    <dbReference type="NCBI Taxonomy" id="376730"/>
    <lineage>
        <taxon>Bacteria</taxon>
        <taxon>Pseudomonadati</taxon>
        <taxon>Bacteroidota</taxon>
        <taxon>Flavobacteriia</taxon>
        <taxon>Flavobacteriales</taxon>
        <taxon>Flavobacteriaceae</taxon>
        <taxon>Zhouia</taxon>
    </lineage>
</organism>
<dbReference type="InterPro" id="IPR021860">
    <property type="entry name" value="Peptidase_S12_Pab87-rel_C"/>
</dbReference>
<protein>
    <submittedName>
        <fullName evidence="3">CubicO group peptidase, beta-lactamase class C family</fullName>
    </submittedName>
</protein>
<reference evidence="3 4" key="1">
    <citation type="submission" date="2016-10" db="EMBL/GenBank/DDBJ databases">
        <authorList>
            <person name="de Groot N.N."/>
        </authorList>
    </citation>
    <scope>NUCLEOTIDE SEQUENCE [LARGE SCALE GENOMIC DNA]</scope>
    <source>
        <strain evidence="3 4">CGMCC 1.6114</strain>
    </source>
</reference>
<evidence type="ECO:0000259" key="2">
    <source>
        <dbReference type="Pfam" id="PF11954"/>
    </source>
</evidence>